<dbReference type="EMBL" id="FNAO01000010">
    <property type="protein sequence ID" value="SDF05307.1"/>
    <property type="molecule type" value="Genomic_DNA"/>
</dbReference>
<accession>A0A1G7HXN8</accession>
<proteinExistence type="predicted"/>
<reference evidence="1 2" key="1">
    <citation type="submission" date="2016-10" db="EMBL/GenBank/DDBJ databases">
        <authorList>
            <person name="de Groot N.N."/>
        </authorList>
    </citation>
    <scope>NUCLEOTIDE SEQUENCE [LARGE SCALE GENOMIC DNA]</scope>
    <source>
        <strain evidence="1 2">DSM 23421</strain>
    </source>
</reference>
<protein>
    <submittedName>
        <fullName evidence="1">Uncharacterized protein</fullName>
    </submittedName>
</protein>
<evidence type="ECO:0000313" key="2">
    <source>
        <dbReference type="Proteomes" id="UP000199109"/>
    </source>
</evidence>
<evidence type="ECO:0000313" key="1">
    <source>
        <dbReference type="EMBL" id="SDF05307.1"/>
    </source>
</evidence>
<gene>
    <name evidence="1" type="ORF">SAMN05421636_11091</name>
</gene>
<keyword evidence="2" id="KW-1185">Reference proteome</keyword>
<organism evidence="1 2">
    <name type="scientific">Pricia antarctica</name>
    <dbReference type="NCBI Taxonomy" id="641691"/>
    <lineage>
        <taxon>Bacteria</taxon>
        <taxon>Pseudomonadati</taxon>
        <taxon>Bacteroidota</taxon>
        <taxon>Flavobacteriia</taxon>
        <taxon>Flavobacteriales</taxon>
        <taxon>Flavobacteriaceae</taxon>
        <taxon>Pricia</taxon>
    </lineage>
</organism>
<dbReference type="AlphaFoldDB" id="A0A1G7HXN8"/>
<dbReference type="STRING" id="641691.SAMN05421636_11091"/>
<name>A0A1G7HXN8_9FLAO</name>
<dbReference type="Proteomes" id="UP000199109">
    <property type="component" value="Unassembled WGS sequence"/>
</dbReference>
<sequence length="58" mass="6462">MKILSKGHWSVVCLLFLICIGLPQGSSQDMSLNNTSKVPKYTFATSLEKQKDSLIFTI</sequence>